<reference evidence="8" key="1">
    <citation type="submission" date="2024-02" db="EMBL/GenBank/DDBJ databases">
        <authorList>
            <consortium name="ELIXIR-Norway"/>
            <consortium name="Elixir Norway"/>
        </authorList>
    </citation>
    <scope>NUCLEOTIDE SEQUENCE</scope>
</reference>
<dbReference type="Proteomes" id="UP001497444">
    <property type="component" value="Chromosome 14"/>
</dbReference>
<keyword evidence="9" id="KW-1185">Reference proteome</keyword>
<evidence type="ECO:0000256" key="1">
    <source>
        <dbReference type="ARBA" id="ARBA00004162"/>
    </source>
</evidence>
<gene>
    <name evidence="8" type="ORF">CSSPJE1EN1_LOCUS7259</name>
</gene>
<proteinExistence type="inferred from homology"/>
<evidence type="ECO:0000256" key="2">
    <source>
        <dbReference type="ARBA" id="ARBA00022473"/>
    </source>
</evidence>
<keyword evidence="5" id="KW-0472">Membrane</keyword>
<evidence type="ECO:0000256" key="5">
    <source>
        <dbReference type="ARBA" id="ARBA00023136"/>
    </source>
</evidence>
<dbReference type="Pfam" id="PF08137">
    <property type="entry name" value="DVL"/>
    <property type="match status" value="1"/>
</dbReference>
<keyword evidence="4" id="KW-1133">Transmembrane helix</keyword>
<evidence type="ECO:0000256" key="7">
    <source>
        <dbReference type="SAM" id="MobiDB-lite"/>
    </source>
</evidence>
<feature type="compositionally biased region" description="Low complexity" evidence="7">
    <location>
        <begin position="28"/>
        <end position="60"/>
    </location>
</feature>
<evidence type="ECO:0000256" key="4">
    <source>
        <dbReference type="ARBA" id="ARBA00022989"/>
    </source>
</evidence>
<protein>
    <submittedName>
        <fullName evidence="8">Uncharacterized protein</fullName>
    </submittedName>
</protein>
<comment type="similarity">
    <text evidence="6">Belongs to the DVL/RTFL small polypeptides family.</text>
</comment>
<organism evidence="8 9">
    <name type="scientific">Sphagnum jensenii</name>
    <dbReference type="NCBI Taxonomy" id="128206"/>
    <lineage>
        <taxon>Eukaryota</taxon>
        <taxon>Viridiplantae</taxon>
        <taxon>Streptophyta</taxon>
        <taxon>Embryophyta</taxon>
        <taxon>Bryophyta</taxon>
        <taxon>Sphagnophytina</taxon>
        <taxon>Sphagnopsida</taxon>
        <taxon>Sphagnales</taxon>
        <taxon>Sphagnaceae</taxon>
        <taxon>Sphagnum</taxon>
    </lineage>
</organism>
<dbReference type="InterPro" id="IPR051525">
    <property type="entry name" value="DVL_RTFL_regulatory"/>
</dbReference>
<evidence type="ECO:0000256" key="6">
    <source>
        <dbReference type="ARBA" id="ARBA00024340"/>
    </source>
</evidence>
<evidence type="ECO:0000256" key="3">
    <source>
        <dbReference type="ARBA" id="ARBA00022692"/>
    </source>
</evidence>
<name>A0ABP0W6E2_9BRYO</name>
<dbReference type="EMBL" id="OZ020109">
    <property type="protein sequence ID" value="CAK9261781.1"/>
    <property type="molecule type" value="Genomic_DNA"/>
</dbReference>
<dbReference type="InterPro" id="IPR012552">
    <property type="entry name" value="DVL"/>
</dbReference>
<dbReference type="PANTHER" id="PTHR33102">
    <property type="entry name" value="DVL19-RELATED-RELATED"/>
    <property type="match status" value="1"/>
</dbReference>
<feature type="region of interest" description="Disordered" evidence="7">
    <location>
        <begin position="13"/>
        <end position="60"/>
    </location>
</feature>
<accession>A0ABP0W6E2</accession>
<evidence type="ECO:0000313" key="8">
    <source>
        <dbReference type="EMBL" id="CAK9261781.1"/>
    </source>
</evidence>
<sequence>MGQCFDRDVVSTRVETEKETSCGGSGSGSSSRRSSSTSSKSFSSSSSCSTPPSSPPTSFSSPFGLLHSSCISSATKQSLAFAKKQRAKVYIVRRCVTMLVLWHKYGEV</sequence>
<evidence type="ECO:0000313" key="9">
    <source>
        <dbReference type="Proteomes" id="UP001497444"/>
    </source>
</evidence>
<keyword evidence="3" id="KW-0812">Transmembrane</keyword>
<keyword evidence="2" id="KW-0217">Developmental protein</keyword>
<comment type="subcellular location">
    <subcellularLocation>
        <location evidence="1">Cell membrane</location>
        <topology evidence="1">Single-pass membrane protein</topology>
    </subcellularLocation>
</comment>